<feature type="compositionally biased region" description="Gly residues" evidence="9">
    <location>
        <begin position="24"/>
        <end position="37"/>
    </location>
</feature>
<keyword evidence="4" id="KW-0770">Synapse</keyword>
<dbReference type="PANTHER" id="PTHR19305:SF14">
    <property type="entry name" value="SYNAPTOSOMAL-ASSOCIATED PROTEIN-RELATED"/>
    <property type="match status" value="1"/>
</dbReference>
<dbReference type="InterPro" id="IPR000928">
    <property type="entry name" value="SNAP-25_dom"/>
</dbReference>
<evidence type="ECO:0000313" key="13">
    <source>
        <dbReference type="Proteomes" id="UP000440578"/>
    </source>
</evidence>
<dbReference type="AlphaFoldDB" id="A0A6A4V1K6"/>
<proteinExistence type="inferred from homology"/>
<dbReference type="CDD" id="cd15889">
    <property type="entry name" value="SNARE_SNAP25N_23N"/>
    <property type="match status" value="1"/>
</dbReference>
<evidence type="ECO:0000256" key="3">
    <source>
        <dbReference type="ARBA" id="ARBA00022737"/>
    </source>
</evidence>
<evidence type="ECO:0000256" key="9">
    <source>
        <dbReference type="SAM" id="MobiDB-lite"/>
    </source>
</evidence>
<keyword evidence="2" id="KW-0771">Synaptosome</keyword>
<dbReference type="FunFam" id="1.20.5.110:FF:000018">
    <property type="entry name" value="Synaptosomal-associated protein"/>
    <property type="match status" value="1"/>
</dbReference>
<reference evidence="12 13" key="1">
    <citation type="submission" date="2019-07" db="EMBL/GenBank/DDBJ databases">
        <title>Draft genome assembly of a fouling barnacle, Amphibalanus amphitrite (Darwin, 1854): The first reference genome for Thecostraca.</title>
        <authorList>
            <person name="Kim W."/>
        </authorList>
    </citation>
    <scope>NUCLEOTIDE SEQUENCE [LARGE SCALE GENOMIC DNA]</scope>
    <source>
        <strain evidence="12">SNU_AA5</strain>
        <tissue evidence="12">Soma without cirri and trophi</tissue>
    </source>
</reference>
<feature type="compositionally biased region" description="Polar residues" evidence="9">
    <location>
        <begin position="396"/>
        <end position="405"/>
    </location>
</feature>
<name>A0A6A4V1K6_AMPAM</name>
<dbReference type="GO" id="GO:0019905">
    <property type="term" value="F:syntaxin binding"/>
    <property type="evidence" value="ECO:0007669"/>
    <property type="project" value="TreeGrafter"/>
</dbReference>
<dbReference type="SMART" id="SM00341">
    <property type="entry name" value="HRDC"/>
    <property type="match status" value="1"/>
</dbReference>
<evidence type="ECO:0000256" key="7">
    <source>
        <dbReference type="RuleBase" id="RU003496"/>
    </source>
</evidence>
<feature type="region of interest" description="Disordered" evidence="9">
    <location>
        <begin position="379"/>
        <end position="405"/>
    </location>
</feature>
<keyword evidence="13" id="KW-1185">Reference proteome</keyword>
<comment type="subcellular location">
    <subcellularLocation>
        <location evidence="6">Synapse</location>
        <location evidence="6">Synaptosome</location>
    </subcellularLocation>
</comment>
<dbReference type="GO" id="GO:0098793">
    <property type="term" value="C:presynapse"/>
    <property type="evidence" value="ECO:0007669"/>
    <property type="project" value="GOC"/>
</dbReference>
<dbReference type="EMBL" id="VIIS01002099">
    <property type="protein sequence ID" value="KAF0288586.1"/>
    <property type="molecule type" value="Genomic_DNA"/>
</dbReference>
<protein>
    <recommendedName>
        <fullName evidence="7">Synaptosomal-associated protein</fullName>
    </recommendedName>
</protein>
<dbReference type="PROSITE" id="PS50967">
    <property type="entry name" value="HRDC"/>
    <property type="match status" value="1"/>
</dbReference>
<dbReference type="GO" id="GO:0003676">
    <property type="term" value="F:nucleic acid binding"/>
    <property type="evidence" value="ECO:0007669"/>
    <property type="project" value="InterPro"/>
</dbReference>
<dbReference type="Proteomes" id="UP000440578">
    <property type="component" value="Unassembled WGS sequence"/>
</dbReference>
<dbReference type="GO" id="GO:0005484">
    <property type="term" value="F:SNAP receptor activity"/>
    <property type="evidence" value="ECO:0007669"/>
    <property type="project" value="TreeGrafter"/>
</dbReference>
<evidence type="ECO:0000259" key="10">
    <source>
        <dbReference type="PROSITE" id="PS50192"/>
    </source>
</evidence>
<sequence length="405" mass="43255">MLRFAAVMMAPVWFSRSRKQTASTGGGRSDSEGGPGSGDPERRAAVRELCLQQLTEVCQQLARAAGVPPSTIINVQALHEMADRLPTSRQEMLQITHVTEANFAKHGARLLEAIRPYAEEVATMDREEAAAAAAKAGTRAAPAAAGTAGKKAPTAGKAAPRRRRRGAVGGGGTPPAKKAKTGQSWAAAAARNKASLESTRRMLALCEESKEAGIRTLVALDDQGGAGLVEQPVTGASDAGIKVVCLLDEQGEQLDRIEEGMDQINADMREAEKNLTGMEKCCGLCVLPWKKGGQFKEDDGTWKGNDDGKVVNSQPQRVMDDRNGMGPGGGYIGRITNDAREDEMEGNMEQVNTMVGNLRNMAMDMGSELDNQNRQVERISAKSQSNEARLKLANDRANSLLKNAK</sequence>
<dbReference type="CDD" id="cd15885">
    <property type="entry name" value="SNARE_SNAP25C"/>
    <property type="match status" value="1"/>
</dbReference>
<dbReference type="SMART" id="SM00397">
    <property type="entry name" value="t_SNARE"/>
    <property type="match status" value="2"/>
</dbReference>
<dbReference type="Gene3D" id="1.10.150.80">
    <property type="entry name" value="HRDC domain"/>
    <property type="match status" value="1"/>
</dbReference>
<evidence type="ECO:0000256" key="5">
    <source>
        <dbReference type="ARBA" id="ARBA00023054"/>
    </source>
</evidence>
<dbReference type="GO" id="GO:0016082">
    <property type="term" value="P:synaptic vesicle priming"/>
    <property type="evidence" value="ECO:0007669"/>
    <property type="project" value="TreeGrafter"/>
</dbReference>
<accession>A0A6A4V1K6</accession>
<evidence type="ECO:0000256" key="2">
    <source>
        <dbReference type="ARBA" id="ARBA00022599"/>
    </source>
</evidence>
<comment type="similarity">
    <text evidence="1 7">Belongs to the SNAP-25 family.</text>
</comment>
<feature type="domain" description="T-SNARE coiled-coil homology" evidence="10">
    <location>
        <begin position="229"/>
        <end position="278"/>
    </location>
</feature>
<feature type="domain" description="T-SNARE coiled-coil homology" evidence="10">
    <location>
        <begin position="338"/>
        <end position="400"/>
    </location>
</feature>
<dbReference type="InterPro" id="IPR000727">
    <property type="entry name" value="T_SNARE_dom"/>
</dbReference>
<dbReference type="InterPro" id="IPR044876">
    <property type="entry name" value="HRDC_dom_sf"/>
</dbReference>
<dbReference type="Gene3D" id="1.20.5.110">
    <property type="match status" value="3"/>
</dbReference>
<feature type="region of interest" description="Disordered" evidence="9">
    <location>
        <begin position="18"/>
        <end position="42"/>
    </location>
</feature>
<dbReference type="Pfam" id="PF00835">
    <property type="entry name" value="SNAP-25"/>
    <property type="match status" value="1"/>
</dbReference>
<gene>
    <name evidence="12" type="primary">Snap25</name>
    <name evidence="12" type="ORF">FJT64_013032</name>
</gene>
<dbReference type="GO" id="GO:0005886">
    <property type="term" value="C:plasma membrane"/>
    <property type="evidence" value="ECO:0007669"/>
    <property type="project" value="TreeGrafter"/>
</dbReference>
<dbReference type="Pfam" id="PF00570">
    <property type="entry name" value="HRDC"/>
    <property type="match status" value="1"/>
</dbReference>
<dbReference type="OrthoDB" id="10261556at2759"/>
<evidence type="ECO:0000259" key="11">
    <source>
        <dbReference type="PROSITE" id="PS50967"/>
    </source>
</evidence>
<evidence type="ECO:0000313" key="12">
    <source>
        <dbReference type="EMBL" id="KAF0288586.1"/>
    </source>
</evidence>
<feature type="coiled-coil region" evidence="8">
    <location>
        <begin position="247"/>
        <end position="281"/>
    </location>
</feature>
<dbReference type="SUPFAM" id="SSF58038">
    <property type="entry name" value="SNARE fusion complex"/>
    <property type="match status" value="3"/>
</dbReference>
<dbReference type="GO" id="GO:0000166">
    <property type="term" value="F:nucleotide binding"/>
    <property type="evidence" value="ECO:0007669"/>
    <property type="project" value="InterPro"/>
</dbReference>
<organism evidence="12 13">
    <name type="scientific">Amphibalanus amphitrite</name>
    <name type="common">Striped barnacle</name>
    <name type="synonym">Balanus amphitrite</name>
    <dbReference type="NCBI Taxonomy" id="1232801"/>
    <lineage>
        <taxon>Eukaryota</taxon>
        <taxon>Metazoa</taxon>
        <taxon>Ecdysozoa</taxon>
        <taxon>Arthropoda</taxon>
        <taxon>Crustacea</taxon>
        <taxon>Multicrustacea</taxon>
        <taxon>Cirripedia</taxon>
        <taxon>Thoracica</taxon>
        <taxon>Thoracicalcarea</taxon>
        <taxon>Balanomorpha</taxon>
        <taxon>Balanoidea</taxon>
        <taxon>Balanidae</taxon>
        <taxon>Amphibalaninae</taxon>
        <taxon>Amphibalanus</taxon>
    </lineage>
</organism>
<dbReference type="GO" id="GO:0031629">
    <property type="term" value="P:synaptic vesicle fusion to presynaptic active zone membrane"/>
    <property type="evidence" value="ECO:0007669"/>
    <property type="project" value="TreeGrafter"/>
</dbReference>
<dbReference type="GO" id="GO:0031201">
    <property type="term" value="C:SNARE complex"/>
    <property type="evidence" value="ECO:0007669"/>
    <property type="project" value="TreeGrafter"/>
</dbReference>
<dbReference type="InterPro" id="IPR010997">
    <property type="entry name" value="HRDC-like_sf"/>
</dbReference>
<comment type="caution">
    <text evidence="12">The sequence shown here is derived from an EMBL/GenBank/DDBJ whole genome shotgun (WGS) entry which is preliminary data.</text>
</comment>
<evidence type="ECO:0000256" key="6">
    <source>
        <dbReference type="ARBA" id="ARBA00034102"/>
    </source>
</evidence>
<keyword evidence="5 8" id="KW-0175">Coiled coil</keyword>
<dbReference type="GO" id="GO:0043005">
    <property type="term" value="C:neuron projection"/>
    <property type="evidence" value="ECO:0007669"/>
    <property type="project" value="UniProtKB-KW"/>
</dbReference>
<evidence type="ECO:0000256" key="8">
    <source>
        <dbReference type="SAM" id="Coils"/>
    </source>
</evidence>
<dbReference type="PANTHER" id="PTHR19305">
    <property type="entry name" value="SYNAPTOSOMAL ASSOCIATED PROTEIN"/>
    <property type="match status" value="1"/>
</dbReference>
<feature type="compositionally biased region" description="Low complexity" evidence="9">
    <location>
        <begin position="140"/>
        <end position="158"/>
    </location>
</feature>
<dbReference type="PROSITE" id="PS50192">
    <property type="entry name" value="T_SNARE"/>
    <property type="match status" value="2"/>
</dbReference>
<keyword evidence="3" id="KW-0677">Repeat</keyword>
<feature type="domain" description="HRDC" evidence="11">
    <location>
        <begin position="44"/>
        <end position="124"/>
    </location>
</feature>
<evidence type="ECO:0000256" key="4">
    <source>
        <dbReference type="ARBA" id="ARBA00023018"/>
    </source>
</evidence>
<feature type="region of interest" description="Disordered" evidence="9">
    <location>
        <begin position="140"/>
        <end position="185"/>
    </location>
</feature>
<dbReference type="InterPro" id="IPR002121">
    <property type="entry name" value="HRDC_dom"/>
</dbReference>
<dbReference type="SUPFAM" id="SSF47819">
    <property type="entry name" value="HRDC-like"/>
    <property type="match status" value="1"/>
</dbReference>
<evidence type="ECO:0000256" key="1">
    <source>
        <dbReference type="ARBA" id="ARBA00009480"/>
    </source>
</evidence>